<gene>
    <name evidence="2" type="ORF">PRZ48_014431</name>
</gene>
<sequence length="257" mass="28413">MGSTTPTTPIRLAILECDTPIGRTKEKYGTYGNLFKELLTSGSKLYSQENPNTPTPELNITKYDVVNTETYPSPSAIDAVLLTGSRWNAYDDDPWIIKLVEFTKNVLEEGRVRVVGVCFGHQIVGRALGARVGRSEVGWEVSVVDVGLNPRGREVLGLEKLAIHQMHRDIVFNVPEGVELLGSSPRCEVQGMYAKGRLITVQGHPEFSEAIVSELLESRHEKGIFSDGEFEEGMGRVGREHDGVRVGRAFVRFLVEG</sequence>
<dbReference type="PANTHER" id="PTHR42695:SF5">
    <property type="entry name" value="GLUTAMINE AMIDOTRANSFERASE YLR126C-RELATED"/>
    <property type="match status" value="1"/>
</dbReference>
<accession>A0ABR0DY78</accession>
<name>A0ABR0DY78_ZASCE</name>
<dbReference type="Pfam" id="PF00117">
    <property type="entry name" value="GATase"/>
    <property type="match status" value="1"/>
</dbReference>
<proteinExistence type="predicted"/>
<evidence type="ECO:0000259" key="1">
    <source>
        <dbReference type="Pfam" id="PF00117"/>
    </source>
</evidence>
<feature type="domain" description="Glutamine amidotransferase" evidence="1">
    <location>
        <begin position="61"/>
        <end position="208"/>
    </location>
</feature>
<dbReference type="EMBL" id="JAXOVC010000014">
    <property type="protein sequence ID" value="KAK4494133.1"/>
    <property type="molecule type" value="Genomic_DNA"/>
</dbReference>
<dbReference type="SUPFAM" id="SSF52317">
    <property type="entry name" value="Class I glutamine amidotransferase-like"/>
    <property type="match status" value="1"/>
</dbReference>
<dbReference type="PROSITE" id="PS51273">
    <property type="entry name" value="GATASE_TYPE_1"/>
    <property type="match status" value="1"/>
</dbReference>
<keyword evidence="3" id="KW-1185">Reference proteome</keyword>
<dbReference type="InterPro" id="IPR044992">
    <property type="entry name" value="ChyE-like"/>
</dbReference>
<evidence type="ECO:0000313" key="3">
    <source>
        <dbReference type="Proteomes" id="UP001305779"/>
    </source>
</evidence>
<reference evidence="2 3" key="1">
    <citation type="journal article" date="2023" name="G3 (Bethesda)">
        <title>A chromosome-level genome assembly of Zasmidium syzygii isolated from banana leaves.</title>
        <authorList>
            <person name="van Westerhoven A.C."/>
            <person name="Mehrabi R."/>
            <person name="Talebi R."/>
            <person name="Steentjes M.B.F."/>
            <person name="Corcolon B."/>
            <person name="Chong P.A."/>
            <person name="Kema G.H.J."/>
            <person name="Seidl M.F."/>
        </authorList>
    </citation>
    <scope>NUCLEOTIDE SEQUENCE [LARGE SCALE GENOMIC DNA]</scope>
    <source>
        <strain evidence="2 3">P124</strain>
    </source>
</reference>
<dbReference type="CDD" id="cd01741">
    <property type="entry name" value="GATase1_1"/>
    <property type="match status" value="1"/>
</dbReference>
<dbReference type="InterPro" id="IPR017926">
    <property type="entry name" value="GATASE"/>
</dbReference>
<dbReference type="Gene3D" id="3.40.50.880">
    <property type="match status" value="1"/>
</dbReference>
<evidence type="ECO:0000313" key="2">
    <source>
        <dbReference type="EMBL" id="KAK4494133.1"/>
    </source>
</evidence>
<comment type="caution">
    <text evidence="2">The sequence shown here is derived from an EMBL/GenBank/DDBJ whole genome shotgun (WGS) entry which is preliminary data.</text>
</comment>
<protein>
    <recommendedName>
        <fullName evidence="1">Glutamine amidotransferase domain-containing protein</fullName>
    </recommendedName>
</protein>
<dbReference type="PANTHER" id="PTHR42695">
    <property type="entry name" value="GLUTAMINE AMIDOTRANSFERASE YLR126C-RELATED"/>
    <property type="match status" value="1"/>
</dbReference>
<dbReference type="Proteomes" id="UP001305779">
    <property type="component" value="Unassembled WGS sequence"/>
</dbReference>
<organism evidence="2 3">
    <name type="scientific">Zasmidium cellare</name>
    <name type="common">Wine cellar mold</name>
    <name type="synonym">Racodium cellare</name>
    <dbReference type="NCBI Taxonomy" id="395010"/>
    <lineage>
        <taxon>Eukaryota</taxon>
        <taxon>Fungi</taxon>
        <taxon>Dikarya</taxon>
        <taxon>Ascomycota</taxon>
        <taxon>Pezizomycotina</taxon>
        <taxon>Dothideomycetes</taxon>
        <taxon>Dothideomycetidae</taxon>
        <taxon>Mycosphaerellales</taxon>
        <taxon>Mycosphaerellaceae</taxon>
        <taxon>Zasmidium</taxon>
    </lineage>
</organism>
<dbReference type="InterPro" id="IPR029062">
    <property type="entry name" value="Class_I_gatase-like"/>
</dbReference>